<gene>
    <name evidence="1" type="ORF">CO661_31920</name>
</gene>
<dbReference type="Gene3D" id="1.10.1220.160">
    <property type="entry name" value="DNA sulphur modification protein DndE"/>
    <property type="match status" value="1"/>
</dbReference>
<comment type="caution">
    <text evidence="1">The sequence shown here is derived from an EMBL/GenBank/DDBJ whole genome shotgun (WGS) entry which is preliminary data.</text>
</comment>
<dbReference type="Proteomes" id="UP000220353">
    <property type="component" value="Unassembled WGS sequence"/>
</dbReference>
<dbReference type="EMBL" id="NWTC01000048">
    <property type="protein sequence ID" value="PDT43972.1"/>
    <property type="molecule type" value="Genomic_DNA"/>
</dbReference>
<dbReference type="RefSeq" id="WP_097588016.1">
    <property type="nucleotide sequence ID" value="NZ_NWTC01000048.1"/>
</dbReference>
<evidence type="ECO:0000313" key="2">
    <source>
        <dbReference type="Proteomes" id="UP000220353"/>
    </source>
</evidence>
<sequence>MGNPALHLADLSRMDFRTSAVADQKNTELQRSLQLDYRYQPARIAIGLSLSNPQQPHAPADVLGKPIRGETLFGLEDVDLALWLTLLSHHSGIGSPSRKQVADLVASHWARGIGMLAKDFLGNEAHPQDFLTGYATRQL</sequence>
<reference evidence="1 2" key="1">
    <citation type="submission" date="2017-09" db="EMBL/GenBank/DDBJ databases">
        <title>Comparative genomics of rhizobia isolated from Phaseolus vulgaris in China.</title>
        <authorList>
            <person name="Tong W."/>
        </authorList>
    </citation>
    <scope>NUCLEOTIDE SEQUENCE [LARGE SCALE GENOMIC DNA]</scope>
    <source>
        <strain evidence="1 2">PCH1</strain>
    </source>
</reference>
<name>A0A2A6LP21_RHIFR</name>
<protein>
    <submittedName>
        <fullName evidence="1">Uncharacterized protein</fullName>
    </submittedName>
</protein>
<evidence type="ECO:0000313" key="1">
    <source>
        <dbReference type="EMBL" id="PDT43972.1"/>
    </source>
</evidence>
<dbReference type="InterPro" id="IPR014969">
    <property type="entry name" value="DNA_S_DndE"/>
</dbReference>
<dbReference type="Pfam" id="PF08870">
    <property type="entry name" value="DndE"/>
    <property type="match status" value="1"/>
</dbReference>
<dbReference type="AlphaFoldDB" id="A0A2A6LP21"/>
<dbReference type="InterPro" id="IPR038472">
    <property type="entry name" value="DndE_sf"/>
</dbReference>
<organism evidence="1 2">
    <name type="scientific">Rhizobium fredii</name>
    <name type="common">Sinorhizobium fredii</name>
    <dbReference type="NCBI Taxonomy" id="380"/>
    <lineage>
        <taxon>Bacteria</taxon>
        <taxon>Pseudomonadati</taxon>
        <taxon>Pseudomonadota</taxon>
        <taxon>Alphaproteobacteria</taxon>
        <taxon>Hyphomicrobiales</taxon>
        <taxon>Rhizobiaceae</taxon>
        <taxon>Sinorhizobium/Ensifer group</taxon>
        <taxon>Sinorhizobium</taxon>
    </lineage>
</organism>
<accession>A0A2A6LP21</accession>
<proteinExistence type="predicted"/>